<proteinExistence type="predicted"/>
<keyword evidence="3" id="KW-1185">Reference proteome</keyword>
<dbReference type="RefSeq" id="XP_012335567.1">
    <property type="nucleotide sequence ID" value="XM_012480144.1"/>
</dbReference>
<protein>
    <recommendedName>
        <fullName evidence="4">Pv-fam-h protein</fullName>
    </recommendedName>
</protein>
<sequence>MVEVTFSESSADTYIESTKCEVLCFRKENGHASGTRGNARDRIGNVNLFKVLIFFLLIWIIQCSGEDRIHKVKNDGVIPQCLGIYRLLAESEVQFDAVFDLYKKNFLNKMGYTDEDSERIKTTVKPHLDQTESMGMDEEHRKKLEGCEHIIKQGSDNSISKFSSNFRVLSSPYFLALCSFISYYNGYYRFFLAMVGIMILKFINFFWDLEYIFRNMKAST</sequence>
<dbReference type="OrthoDB" id="380273at2759"/>
<keyword evidence="1" id="KW-0812">Transmembrane</keyword>
<keyword evidence="1" id="KW-1133">Transmembrane helix</keyword>
<organism evidence="2 3">
    <name type="scientific">Plasmodium fragile</name>
    <dbReference type="NCBI Taxonomy" id="5857"/>
    <lineage>
        <taxon>Eukaryota</taxon>
        <taxon>Sar</taxon>
        <taxon>Alveolata</taxon>
        <taxon>Apicomplexa</taxon>
        <taxon>Aconoidasida</taxon>
        <taxon>Haemosporida</taxon>
        <taxon>Plasmodiidae</taxon>
        <taxon>Plasmodium</taxon>
        <taxon>Plasmodium (Plasmodium)</taxon>
    </lineage>
</organism>
<feature type="transmembrane region" description="Helical" evidence="1">
    <location>
        <begin position="43"/>
        <end position="61"/>
    </location>
</feature>
<name>A0A0D9QLD9_PLAFR</name>
<dbReference type="Proteomes" id="UP000054561">
    <property type="component" value="Unassembled WGS sequence"/>
</dbReference>
<evidence type="ECO:0000256" key="1">
    <source>
        <dbReference type="SAM" id="Phobius"/>
    </source>
</evidence>
<reference evidence="2 3" key="1">
    <citation type="submission" date="2014-03" db="EMBL/GenBank/DDBJ databases">
        <title>The Genome Sequence of Plasmodium fragile nilgiri.</title>
        <authorList>
            <consortium name="The Broad Institute Genomics Platform"/>
            <consortium name="The Broad Institute Genome Sequencing Center for Infectious Disease"/>
            <person name="Neafsey D."/>
            <person name="Duraisingh M."/>
            <person name="Young S.K."/>
            <person name="Zeng Q."/>
            <person name="Gargeya S."/>
            <person name="Abouelleil A."/>
            <person name="Alvarado L."/>
            <person name="Chapman S.B."/>
            <person name="Gainer-Dewar J."/>
            <person name="Goldberg J."/>
            <person name="Griggs A."/>
            <person name="Gujja S."/>
            <person name="Hansen M."/>
            <person name="Howarth C."/>
            <person name="Imamovic A."/>
            <person name="Larimer J."/>
            <person name="Pearson M."/>
            <person name="Poon T.W."/>
            <person name="Priest M."/>
            <person name="Roberts A."/>
            <person name="Saif S."/>
            <person name="Shea T."/>
            <person name="Sykes S."/>
            <person name="Wortman J."/>
            <person name="Nusbaum C."/>
            <person name="Birren B."/>
        </authorList>
    </citation>
    <scope>NUCLEOTIDE SEQUENCE [LARGE SCALE GENOMIC DNA]</scope>
    <source>
        <strain evidence="3">nilgiri</strain>
    </source>
</reference>
<feature type="transmembrane region" description="Helical" evidence="1">
    <location>
        <begin position="190"/>
        <end position="207"/>
    </location>
</feature>
<evidence type="ECO:0000313" key="3">
    <source>
        <dbReference type="Proteomes" id="UP000054561"/>
    </source>
</evidence>
<dbReference type="EMBL" id="KQ001669">
    <property type="protein sequence ID" value="KJP87763.1"/>
    <property type="molecule type" value="Genomic_DNA"/>
</dbReference>
<evidence type="ECO:0008006" key="4">
    <source>
        <dbReference type="Google" id="ProtNLM"/>
    </source>
</evidence>
<accession>A0A0D9QLD9</accession>
<dbReference type="AlphaFoldDB" id="A0A0D9QLD9"/>
<gene>
    <name evidence="2" type="ORF">AK88_02519</name>
</gene>
<dbReference type="VEuPathDB" id="PlasmoDB:AK88_02519"/>
<dbReference type="GeneID" id="24267833"/>
<keyword evidence="1" id="KW-0472">Membrane</keyword>
<evidence type="ECO:0000313" key="2">
    <source>
        <dbReference type="EMBL" id="KJP87763.1"/>
    </source>
</evidence>
<dbReference type="OMA" id="CEHIIKQ"/>